<sequence>MNQPDSLKDILKRLSDGMRSGKFVSFRVSIKARNNVGRTEEVSIEGERSESDHWDYHFPRNPDSTTESAEVLRRRLAQIDQSVRNYLVENGLEDDWNNAGADERIEEDVLSDRSIDDYLSSSDLPRLAFSRSGYDAHFAAPTLAIACAKAGAVALDRNDLGYASYCADLGLCWIHEKMLIPNPGDRYKARAGMGGDGKALNYEPVKDKVAELLETLAPSEGWGSLEKAIGKIAEELAAKYSKLTKECKLKSEDLSGTIRRWIRKDPARFPCRIKPRA</sequence>
<accession>A0AA92IEM4</accession>
<dbReference type="AlphaFoldDB" id="A0AA92IEM4"/>
<organism evidence="1 2">
    <name type="scientific">Ralstonia solanacearum</name>
    <name type="common">Pseudomonas solanacearum</name>
    <dbReference type="NCBI Taxonomy" id="305"/>
    <lineage>
        <taxon>Bacteria</taxon>
        <taxon>Pseudomonadati</taxon>
        <taxon>Pseudomonadota</taxon>
        <taxon>Betaproteobacteria</taxon>
        <taxon>Burkholderiales</taxon>
        <taxon>Burkholderiaceae</taxon>
        <taxon>Ralstonia</taxon>
        <taxon>Ralstonia solanacearum species complex</taxon>
    </lineage>
</organism>
<dbReference type="Proteomes" id="UP000310553">
    <property type="component" value="Chromosome"/>
</dbReference>
<evidence type="ECO:0000313" key="2">
    <source>
        <dbReference type="Proteomes" id="UP000310553"/>
    </source>
</evidence>
<evidence type="ECO:0000313" key="1">
    <source>
        <dbReference type="EMBL" id="QCX49699.1"/>
    </source>
</evidence>
<gene>
    <name evidence="1" type="ORF">E7Z57_11720</name>
</gene>
<protein>
    <submittedName>
        <fullName evidence="1">Uncharacterized protein</fullName>
    </submittedName>
</protein>
<reference evidence="1 2" key="1">
    <citation type="submission" date="2019-04" db="EMBL/GenBank/DDBJ databases">
        <title>Complete Genome of UW386 and Higher Quality Genome of UW700.</title>
        <authorList>
            <person name="Jacobs J."/>
            <person name="Perez A."/>
            <person name="Steidl O."/>
            <person name="Allen C."/>
        </authorList>
    </citation>
    <scope>NUCLEOTIDE SEQUENCE [LARGE SCALE GENOMIC DNA]</scope>
    <source>
        <strain evidence="1 2">UW386</strain>
    </source>
</reference>
<name>A0AA92IEM4_RALSL</name>
<proteinExistence type="predicted"/>
<dbReference type="EMBL" id="CP039339">
    <property type="protein sequence ID" value="QCX49699.1"/>
    <property type="molecule type" value="Genomic_DNA"/>
</dbReference>